<gene>
    <name evidence="4" type="ORF">GTP77_29315</name>
</gene>
<organism evidence="4 5">
    <name type="scientific">Pseudoduganella aquatica</name>
    <dbReference type="NCBI Taxonomy" id="2660641"/>
    <lineage>
        <taxon>Bacteria</taxon>
        <taxon>Pseudomonadati</taxon>
        <taxon>Pseudomonadota</taxon>
        <taxon>Betaproteobacteria</taxon>
        <taxon>Burkholderiales</taxon>
        <taxon>Oxalobacteraceae</taxon>
        <taxon>Telluria group</taxon>
        <taxon>Pseudoduganella</taxon>
    </lineage>
</organism>
<dbReference type="GO" id="GO:0005886">
    <property type="term" value="C:plasma membrane"/>
    <property type="evidence" value="ECO:0007669"/>
    <property type="project" value="UniProtKB-SubCell"/>
</dbReference>
<dbReference type="RefSeq" id="WP_161075675.1">
    <property type="nucleotide sequence ID" value="NZ_WWCU01000078.1"/>
</dbReference>
<keyword evidence="3" id="KW-0472">Membrane</keyword>
<dbReference type="InterPro" id="IPR050375">
    <property type="entry name" value="MFS_TsgA-like"/>
</dbReference>
<evidence type="ECO:0000313" key="4">
    <source>
        <dbReference type="EMBL" id="MYN11414.1"/>
    </source>
</evidence>
<reference evidence="4 5" key="1">
    <citation type="submission" date="2019-12" db="EMBL/GenBank/DDBJ databases">
        <title>Novel species isolated from a subtropical stream in China.</title>
        <authorList>
            <person name="Lu H."/>
        </authorList>
    </citation>
    <scope>NUCLEOTIDE SEQUENCE [LARGE SCALE GENOMIC DNA]</scope>
    <source>
        <strain evidence="4 5">FT127W</strain>
    </source>
</reference>
<dbReference type="PANTHER" id="PTHR43702">
    <property type="entry name" value="L-FUCOSE-PROTON SYMPORTER"/>
    <property type="match status" value="1"/>
</dbReference>
<evidence type="ECO:0000256" key="1">
    <source>
        <dbReference type="ARBA" id="ARBA00004429"/>
    </source>
</evidence>
<dbReference type="PANTHER" id="PTHR43702:SF3">
    <property type="entry name" value="PROTEIN TSGA"/>
    <property type="match status" value="1"/>
</dbReference>
<keyword evidence="3" id="KW-0812">Transmembrane</keyword>
<dbReference type="SUPFAM" id="SSF103473">
    <property type="entry name" value="MFS general substrate transporter"/>
    <property type="match status" value="1"/>
</dbReference>
<keyword evidence="2" id="KW-1003">Cell membrane</keyword>
<feature type="transmembrane region" description="Helical" evidence="3">
    <location>
        <begin position="175"/>
        <end position="193"/>
    </location>
</feature>
<keyword evidence="3" id="KW-1133">Transmembrane helix</keyword>
<feature type="transmembrane region" description="Helical" evidence="3">
    <location>
        <begin position="6"/>
        <end position="29"/>
    </location>
</feature>
<dbReference type="EMBL" id="WWCU01000078">
    <property type="protein sequence ID" value="MYN11414.1"/>
    <property type="molecule type" value="Genomic_DNA"/>
</dbReference>
<sequence length="240" mass="24954">MAHYGYRTGIFLGLAIAGIGALMFYPAAAESEEADSMTFGAALRHRHMRLGVLAIFLYVGAEVAIGSFLINYISLPHIGNMTVATAAVYVSLYWGGAMLGRFAGAALLTKANPRTVLGGCAVAASLLLLAGMFSHGYVAVLAVVAIGLFNSVMFPNIFTLGIGGMGVLTGKASSLQIMAIVGGAIVPLLQGVLADRIGVQLSFVLPLLCYAFVAYYGYRGSRLDGVESAAGAARPQFIPH</sequence>
<evidence type="ECO:0000256" key="2">
    <source>
        <dbReference type="ARBA" id="ARBA00022475"/>
    </source>
</evidence>
<dbReference type="Gene3D" id="1.20.1250.20">
    <property type="entry name" value="MFS general substrate transporter like domains"/>
    <property type="match status" value="1"/>
</dbReference>
<dbReference type="Proteomes" id="UP000450676">
    <property type="component" value="Unassembled WGS sequence"/>
</dbReference>
<evidence type="ECO:0000313" key="5">
    <source>
        <dbReference type="Proteomes" id="UP000450676"/>
    </source>
</evidence>
<feature type="transmembrane region" description="Helical" evidence="3">
    <location>
        <begin position="86"/>
        <end position="108"/>
    </location>
</feature>
<feature type="transmembrane region" description="Helical" evidence="3">
    <location>
        <begin position="199"/>
        <end position="218"/>
    </location>
</feature>
<proteinExistence type="predicted"/>
<evidence type="ECO:0008006" key="6">
    <source>
        <dbReference type="Google" id="ProtNLM"/>
    </source>
</evidence>
<evidence type="ECO:0000256" key="3">
    <source>
        <dbReference type="SAM" id="Phobius"/>
    </source>
</evidence>
<accession>A0A7X4HHQ4</accession>
<name>A0A7X4HHQ4_9BURK</name>
<dbReference type="InterPro" id="IPR036259">
    <property type="entry name" value="MFS_trans_sf"/>
</dbReference>
<feature type="transmembrane region" description="Helical" evidence="3">
    <location>
        <begin position="50"/>
        <end position="74"/>
    </location>
</feature>
<feature type="transmembrane region" description="Helical" evidence="3">
    <location>
        <begin position="139"/>
        <end position="163"/>
    </location>
</feature>
<dbReference type="AlphaFoldDB" id="A0A7X4HHQ4"/>
<protein>
    <recommendedName>
        <fullName evidence="6">Glucose/galactose MFS transporter</fullName>
    </recommendedName>
</protein>
<comment type="subcellular location">
    <subcellularLocation>
        <location evidence="1">Cell inner membrane</location>
        <topology evidence="1">Multi-pass membrane protein</topology>
    </subcellularLocation>
</comment>
<feature type="transmembrane region" description="Helical" evidence="3">
    <location>
        <begin position="115"/>
        <end position="133"/>
    </location>
</feature>
<comment type="caution">
    <text evidence="4">The sequence shown here is derived from an EMBL/GenBank/DDBJ whole genome shotgun (WGS) entry which is preliminary data.</text>
</comment>
<keyword evidence="5" id="KW-1185">Reference proteome</keyword>